<keyword evidence="1" id="KW-1133">Transmembrane helix</keyword>
<evidence type="ECO:0000313" key="3">
    <source>
        <dbReference type="Proteomes" id="UP000315496"/>
    </source>
</evidence>
<dbReference type="OrthoDB" id="2187509at2759"/>
<protein>
    <recommendedName>
        <fullName evidence="4">Acyltransferase</fullName>
    </recommendedName>
</protein>
<reference evidence="2 3" key="1">
    <citation type="submission" date="2019-05" db="EMBL/GenBank/DDBJ databases">
        <title>The compact genome of Giardia muris reveals important steps in the evolution of intestinal protozoan parasites.</title>
        <authorList>
            <person name="Xu F."/>
            <person name="Jimenez-Gonzalez A."/>
            <person name="Einarsson E."/>
            <person name="Astvaldsson A."/>
            <person name="Peirasmaki D."/>
            <person name="Eckmann L."/>
            <person name="Andersson J.O."/>
            <person name="Svard S.G."/>
            <person name="Jerlstrom-Hultqvist J."/>
        </authorList>
    </citation>
    <scope>NUCLEOTIDE SEQUENCE [LARGE SCALE GENOMIC DNA]</scope>
    <source>
        <strain evidence="2 3">Roberts-Thomson</strain>
    </source>
</reference>
<evidence type="ECO:0008006" key="4">
    <source>
        <dbReference type="Google" id="ProtNLM"/>
    </source>
</evidence>
<dbReference type="AlphaFoldDB" id="A0A4Z1T3A3"/>
<feature type="transmembrane region" description="Helical" evidence="1">
    <location>
        <begin position="74"/>
        <end position="92"/>
    </location>
</feature>
<dbReference type="VEuPathDB" id="GiardiaDB:GMRT_10840"/>
<keyword evidence="1" id="KW-0812">Transmembrane</keyword>
<evidence type="ECO:0000313" key="2">
    <source>
        <dbReference type="EMBL" id="TNJ27537.1"/>
    </source>
</evidence>
<accession>A0A4Z1T3A3</accession>
<proteinExistence type="predicted"/>
<evidence type="ECO:0000256" key="1">
    <source>
        <dbReference type="SAM" id="Phobius"/>
    </source>
</evidence>
<dbReference type="Proteomes" id="UP000315496">
    <property type="component" value="Chromosome 3"/>
</dbReference>
<sequence>MERFSGFNDPLTGRNPFVERGVDYVGLSAVQRALYGGIQTYLIPLIGLARIPLVLAFSLLWVPFQLLPRVLGRHVDALFARLLLFCMGTYRICCFTSTKGNPRYASFKTPPRFHVASQLTNPLDVLAYTVVFRPGFIHIPYEDRLRKPFLAFFRAVFYQNYCPPRALKDSAHALFVSTRYPCICFPEGGPTNGTVLMVPTVTLQVPGTVVCAAVKYGPILSIPTVARPYPTVSSFIHDVGVPLRAIDVQTVTQNGVESVMQGIGIAAGVPSGSLDAKARIEFLKRYMRKRDKDE</sequence>
<comment type="caution">
    <text evidence="2">The sequence shown here is derived from an EMBL/GenBank/DDBJ whole genome shotgun (WGS) entry which is preliminary data.</text>
</comment>
<keyword evidence="1" id="KW-0472">Membrane</keyword>
<name>A0A4Z1T3A3_GIAMU</name>
<keyword evidence="3" id="KW-1185">Reference proteome</keyword>
<feature type="transmembrane region" description="Helical" evidence="1">
    <location>
        <begin position="41"/>
        <end position="62"/>
    </location>
</feature>
<organism evidence="2 3">
    <name type="scientific">Giardia muris</name>
    <dbReference type="NCBI Taxonomy" id="5742"/>
    <lineage>
        <taxon>Eukaryota</taxon>
        <taxon>Metamonada</taxon>
        <taxon>Diplomonadida</taxon>
        <taxon>Hexamitidae</taxon>
        <taxon>Giardiinae</taxon>
        <taxon>Giardia</taxon>
    </lineage>
</organism>
<dbReference type="EMBL" id="VDLU01000003">
    <property type="protein sequence ID" value="TNJ27537.1"/>
    <property type="molecule type" value="Genomic_DNA"/>
</dbReference>
<gene>
    <name evidence="2" type="ORF">GMRT_10840</name>
</gene>